<proteinExistence type="inferred from homology"/>
<keyword evidence="6" id="KW-0813">Transport</keyword>
<dbReference type="Pfam" id="PF00153">
    <property type="entry name" value="Mito_carr"/>
    <property type="match status" value="3"/>
</dbReference>
<protein>
    <submittedName>
        <fullName evidence="8">Solute carrier family 25 member 44</fullName>
    </submittedName>
</protein>
<name>A0ABQ7S808_9ACAR</name>
<accession>A0ABQ7S808</accession>
<keyword evidence="9" id="KW-1185">Reference proteome</keyword>
<keyword evidence="7" id="KW-1133">Transmembrane helix</keyword>
<dbReference type="PANTHER" id="PTHR46314:SF2">
    <property type="entry name" value="SOLUTE CARRIER FAMILY 25 MEMBER 44"/>
    <property type="match status" value="1"/>
</dbReference>
<gene>
    <name evidence="8" type="primary">Slc25a44</name>
    <name evidence="8" type="ORF">GZH46_01918</name>
</gene>
<comment type="subcellular location">
    <subcellularLocation>
        <location evidence="1">Membrane</location>
        <topology evidence="1">Multi-pass membrane protein</topology>
    </subcellularLocation>
</comment>
<dbReference type="PANTHER" id="PTHR46314">
    <property type="entry name" value="SOLUTE CARRIER FAMILY 25 MEMBER 44"/>
    <property type="match status" value="1"/>
</dbReference>
<evidence type="ECO:0000256" key="5">
    <source>
        <dbReference type="PROSITE-ProRule" id="PRU00282"/>
    </source>
</evidence>
<dbReference type="InterPro" id="IPR018108">
    <property type="entry name" value="MCP_transmembrane"/>
</dbReference>
<sequence length="334" mass="38107">MSDEPRLNTIEWDMMDRNRFLSLTVVNSLFLRSVLYPLVLVKTRLQVQKQNTVYTGAYDAFKKIIRTEGFCGLYKGFWINSIQVFSGISYIATYEKSRDLVSNYTSISDSKTKAFLSGGISSFVSQTLIIPFDVVSQHIMMALNSRRQSTKLPPAGLQSSFFKPLSLNPEEVKRYGIAATITKQLYREGGFRSFYRGYFASLICFVPSSACWWMLYQYFNEFLDSLSFSKSTPHMLIHCTSGVLSGGTVSIMTNPLDLLRANIQVHRPSSYASAVKYLWKEDRWRVFNKGLSARLTQSCLSSALIVIGYETMKRFSVNEKYRSQVVWLGRLKSG</sequence>
<keyword evidence="3 5" id="KW-0812">Transmembrane</keyword>
<dbReference type="EMBL" id="JAIFTH010000422">
    <property type="protein sequence ID" value="KAG9509559.1"/>
    <property type="molecule type" value="Genomic_DNA"/>
</dbReference>
<reference evidence="8 9" key="1">
    <citation type="submission" date="2020-10" db="EMBL/GenBank/DDBJ databases">
        <authorList>
            <person name="Klimov P.B."/>
            <person name="Dyachkov S.M."/>
            <person name="Chetverikov P.E."/>
        </authorList>
    </citation>
    <scope>NUCLEOTIDE SEQUENCE [LARGE SCALE GENOMIC DNA]</scope>
    <source>
        <strain evidence="8">BMOC 18-1129-001#AD2665</strain>
        <tissue evidence="8">Entire mites</tissue>
    </source>
</reference>
<evidence type="ECO:0000256" key="3">
    <source>
        <dbReference type="ARBA" id="ARBA00022692"/>
    </source>
</evidence>
<feature type="repeat" description="Solcar" evidence="5">
    <location>
        <begin position="109"/>
        <end position="222"/>
    </location>
</feature>
<keyword evidence="4 5" id="KW-0472">Membrane</keyword>
<feature type="transmembrane region" description="Helical" evidence="7">
    <location>
        <begin position="197"/>
        <end position="215"/>
    </location>
</feature>
<evidence type="ECO:0000313" key="9">
    <source>
        <dbReference type="Proteomes" id="UP000825002"/>
    </source>
</evidence>
<comment type="caution">
    <text evidence="8">The sequence shown here is derived from an EMBL/GenBank/DDBJ whole genome shotgun (WGS) entry which is preliminary data.</text>
</comment>
<feature type="repeat" description="Solcar" evidence="5">
    <location>
        <begin position="233"/>
        <end position="315"/>
    </location>
</feature>
<dbReference type="Gene3D" id="1.50.40.10">
    <property type="entry name" value="Mitochondrial carrier domain"/>
    <property type="match status" value="2"/>
</dbReference>
<feature type="transmembrane region" description="Helical" evidence="7">
    <location>
        <begin position="20"/>
        <end position="41"/>
    </location>
</feature>
<dbReference type="InterPro" id="IPR023395">
    <property type="entry name" value="MCP_dom_sf"/>
</dbReference>
<dbReference type="Proteomes" id="UP000825002">
    <property type="component" value="Unassembled WGS sequence"/>
</dbReference>
<organism evidence="8 9">
    <name type="scientific">Fragariocoptes setiger</name>
    <dbReference type="NCBI Taxonomy" id="1670756"/>
    <lineage>
        <taxon>Eukaryota</taxon>
        <taxon>Metazoa</taxon>
        <taxon>Ecdysozoa</taxon>
        <taxon>Arthropoda</taxon>
        <taxon>Chelicerata</taxon>
        <taxon>Arachnida</taxon>
        <taxon>Acari</taxon>
        <taxon>Acariformes</taxon>
        <taxon>Trombidiformes</taxon>
        <taxon>Prostigmata</taxon>
        <taxon>Eupodina</taxon>
        <taxon>Eriophyoidea</taxon>
        <taxon>Phytoptidae</taxon>
        <taxon>Fragariocoptes</taxon>
    </lineage>
</organism>
<dbReference type="SUPFAM" id="SSF103506">
    <property type="entry name" value="Mitochondrial carrier"/>
    <property type="match status" value="1"/>
</dbReference>
<evidence type="ECO:0000256" key="2">
    <source>
        <dbReference type="ARBA" id="ARBA00006375"/>
    </source>
</evidence>
<comment type="similarity">
    <text evidence="2 6">Belongs to the mitochondrial carrier (TC 2.A.29) family.</text>
</comment>
<evidence type="ECO:0000256" key="6">
    <source>
        <dbReference type="RuleBase" id="RU000488"/>
    </source>
</evidence>
<evidence type="ECO:0000313" key="8">
    <source>
        <dbReference type="EMBL" id="KAG9509559.1"/>
    </source>
</evidence>
<feature type="repeat" description="Solcar" evidence="5">
    <location>
        <begin position="15"/>
        <end position="100"/>
    </location>
</feature>
<evidence type="ECO:0000256" key="1">
    <source>
        <dbReference type="ARBA" id="ARBA00004141"/>
    </source>
</evidence>
<evidence type="ECO:0000256" key="7">
    <source>
        <dbReference type="SAM" id="Phobius"/>
    </source>
</evidence>
<dbReference type="InterPro" id="IPR042164">
    <property type="entry name" value="SLC25A44"/>
</dbReference>
<dbReference type="PROSITE" id="PS50920">
    <property type="entry name" value="SOLCAR"/>
    <property type="match status" value="3"/>
</dbReference>
<evidence type="ECO:0000256" key="4">
    <source>
        <dbReference type="ARBA" id="ARBA00023136"/>
    </source>
</evidence>